<comment type="subcellular location">
    <subcellularLocation>
        <location evidence="1">Secreted</location>
    </subcellularLocation>
</comment>
<comment type="caution">
    <text evidence="7">The sequence shown here is derived from an EMBL/GenBank/DDBJ whole genome shotgun (WGS) entry which is preliminary data.</text>
</comment>
<evidence type="ECO:0000313" key="7">
    <source>
        <dbReference type="EMBL" id="KAL3267077.1"/>
    </source>
</evidence>
<dbReference type="GO" id="GO:0005576">
    <property type="term" value="C:extracellular region"/>
    <property type="evidence" value="ECO:0007669"/>
    <property type="project" value="UniProtKB-SubCell"/>
</dbReference>
<dbReference type="AlphaFoldDB" id="A0ABD2ML56"/>
<organism evidence="7 8">
    <name type="scientific">Cryptolaemus montrouzieri</name>
    <dbReference type="NCBI Taxonomy" id="559131"/>
    <lineage>
        <taxon>Eukaryota</taxon>
        <taxon>Metazoa</taxon>
        <taxon>Ecdysozoa</taxon>
        <taxon>Arthropoda</taxon>
        <taxon>Hexapoda</taxon>
        <taxon>Insecta</taxon>
        <taxon>Pterygota</taxon>
        <taxon>Neoptera</taxon>
        <taxon>Endopterygota</taxon>
        <taxon>Coleoptera</taxon>
        <taxon>Polyphaga</taxon>
        <taxon>Cucujiformia</taxon>
        <taxon>Coccinelloidea</taxon>
        <taxon>Coccinellidae</taxon>
        <taxon>Scymninae</taxon>
        <taxon>Scymnini</taxon>
        <taxon>Cryptolaemus</taxon>
    </lineage>
</organism>
<evidence type="ECO:0000256" key="5">
    <source>
        <dbReference type="SAM" id="SignalP"/>
    </source>
</evidence>
<keyword evidence="3" id="KW-0964">Secreted</keyword>
<gene>
    <name evidence="7" type="ORF">HHI36_011217</name>
</gene>
<comment type="similarity">
    <text evidence="2 4">Belongs to the AB hydrolase superfamily. Lipase family.</text>
</comment>
<evidence type="ECO:0000256" key="2">
    <source>
        <dbReference type="ARBA" id="ARBA00010701"/>
    </source>
</evidence>
<dbReference type="InterPro" id="IPR000734">
    <property type="entry name" value="TAG_lipase"/>
</dbReference>
<feature type="domain" description="Lipase" evidence="6">
    <location>
        <begin position="151"/>
        <end position="282"/>
    </location>
</feature>
<evidence type="ECO:0000313" key="8">
    <source>
        <dbReference type="Proteomes" id="UP001516400"/>
    </source>
</evidence>
<dbReference type="EMBL" id="JABFTP020000001">
    <property type="protein sequence ID" value="KAL3267077.1"/>
    <property type="molecule type" value="Genomic_DNA"/>
</dbReference>
<feature type="chain" id="PRO_5044783399" description="Lipase domain-containing protein" evidence="5">
    <location>
        <begin position="20"/>
        <end position="285"/>
    </location>
</feature>
<feature type="signal peptide" evidence="5">
    <location>
        <begin position="1"/>
        <end position="19"/>
    </location>
</feature>
<keyword evidence="8" id="KW-1185">Reference proteome</keyword>
<dbReference type="Proteomes" id="UP001516400">
    <property type="component" value="Unassembled WGS sequence"/>
</dbReference>
<name>A0ABD2ML56_9CUCU</name>
<dbReference type="PANTHER" id="PTHR11610">
    <property type="entry name" value="LIPASE"/>
    <property type="match status" value="1"/>
</dbReference>
<dbReference type="InterPro" id="IPR029058">
    <property type="entry name" value="AB_hydrolase_fold"/>
</dbReference>
<accession>A0ABD2ML56</accession>
<evidence type="ECO:0000259" key="6">
    <source>
        <dbReference type="Pfam" id="PF00151"/>
    </source>
</evidence>
<dbReference type="Gene3D" id="3.40.50.1820">
    <property type="entry name" value="alpha/beta hydrolase"/>
    <property type="match status" value="2"/>
</dbReference>
<feature type="domain" description="Lipase" evidence="6">
    <location>
        <begin position="61"/>
        <end position="134"/>
    </location>
</feature>
<dbReference type="Pfam" id="PF00151">
    <property type="entry name" value="Lipase"/>
    <property type="match status" value="2"/>
</dbReference>
<evidence type="ECO:0000256" key="1">
    <source>
        <dbReference type="ARBA" id="ARBA00004613"/>
    </source>
</evidence>
<keyword evidence="5" id="KW-0732">Signal</keyword>
<proteinExistence type="inferred from homology"/>
<reference evidence="7 8" key="1">
    <citation type="journal article" date="2021" name="BMC Biol.">
        <title>Horizontally acquired antibacterial genes associated with adaptive radiation of ladybird beetles.</title>
        <authorList>
            <person name="Li H.S."/>
            <person name="Tang X.F."/>
            <person name="Huang Y.H."/>
            <person name="Xu Z.Y."/>
            <person name="Chen M.L."/>
            <person name="Du X.Y."/>
            <person name="Qiu B.Y."/>
            <person name="Chen P.T."/>
            <person name="Zhang W."/>
            <person name="Slipinski A."/>
            <person name="Escalona H.E."/>
            <person name="Waterhouse R.M."/>
            <person name="Zwick A."/>
            <person name="Pang H."/>
        </authorList>
    </citation>
    <scope>NUCLEOTIDE SEQUENCE [LARGE SCALE GENOMIC DNA]</scope>
    <source>
        <strain evidence="7">SYSU2018</strain>
    </source>
</reference>
<sequence length="285" mass="32528">MRNIFYIFLTFVAVTRIRADLNKNETEQISMFEGETYWLVRHAYQWPVQLTTLDSNTIDPATEKVVFLMHGWLDSRESGWYTTLTNSILEKYPTWNVIQVDWSTAASSLNYYIAAGNVMFVGQNVGTFINNIFNTAIILQLTKFYLLAIRLDPAFPPWNFNPCDLRLCESDAQYLTVIHTDVGTNGIIIPIGNADFYPNDGTNQPGCELYPSISHTCNHMRAISLFIEGIQYPDHFTSTKCANYETYITNPSLCDGLTVHMADLFTEVEGIFYLRTNAQPPYSIN</sequence>
<dbReference type="SUPFAM" id="SSF53474">
    <property type="entry name" value="alpha/beta-Hydrolases"/>
    <property type="match status" value="1"/>
</dbReference>
<dbReference type="PANTHER" id="PTHR11610:SF173">
    <property type="entry name" value="LIPASE DOMAIN-CONTAINING PROTEIN-RELATED"/>
    <property type="match status" value="1"/>
</dbReference>
<evidence type="ECO:0000256" key="3">
    <source>
        <dbReference type="ARBA" id="ARBA00022525"/>
    </source>
</evidence>
<evidence type="ECO:0000256" key="4">
    <source>
        <dbReference type="RuleBase" id="RU004262"/>
    </source>
</evidence>
<protein>
    <recommendedName>
        <fullName evidence="6">Lipase domain-containing protein</fullName>
    </recommendedName>
</protein>
<dbReference type="InterPro" id="IPR013818">
    <property type="entry name" value="Lipase"/>
</dbReference>